<comment type="caution">
    <text evidence="1">The sequence shown here is derived from an EMBL/GenBank/DDBJ whole genome shotgun (WGS) entry which is preliminary data.</text>
</comment>
<dbReference type="InterPro" id="IPR009772">
    <property type="entry name" value="CDC123"/>
</dbReference>
<gene>
    <name evidence="1" type="ORF">IFR04_012692</name>
</gene>
<reference evidence="1" key="1">
    <citation type="submission" date="2021-02" db="EMBL/GenBank/DDBJ databases">
        <title>Genome sequence Cadophora malorum strain M34.</title>
        <authorList>
            <person name="Stefanovic E."/>
            <person name="Vu D."/>
            <person name="Scully C."/>
            <person name="Dijksterhuis J."/>
            <person name="Roader J."/>
            <person name="Houbraken J."/>
        </authorList>
    </citation>
    <scope>NUCLEOTIDE SEQUENCE</scope>
    <source>
        <strain evidence="1">M34</strain>
    </source>
</reference>
<organism evidence="1 2">
    <name type="scientific">Cadophora malorum</name>
    <dbReference type="NCBI Taxonomy" id="108018"/>
    <lineage>
        <taxon>Eukaryota</taxon>
        <taxon>Fungi</taxon>
        <taxon>Dikarya</taxon>
        <taxon>Ascomycota</taxon>
        <taxon>Pezizomycotina</taxon>
        <taxon>Leotiomycetes</taxon>
        <taxon>Helotiales</taxon>
        <taxon>Ploettnerulaceae</taxon>
        <taxon>Cadophora</taxon>
    </lineage>
</organism>
<protein>
    <recommendedName>
        <fullName evidence="3">Cell division cycle protein 123</fullName>
    </recommendedName>
</protein>
<evidence type="ECO:0008006" key="3">
    <source>
        <dbReference type="Google" id="ProtNLM"/>
    </source>
</evidence>
<proteinExistence type="predicted"/>
<dbReference type="OrthoDB" id="360540at2759"/>
<name>A0A8H7T3S0_9HELO</name>
<sequence length="325" mass="36576">MKIVKIRSEDVDSNPDSYNSNFHTELEAPGLPIPSETPQSFLRWLPLITRSQAIPPTSIQHIILTPPQTQLILDASQASLHTRELNRLYAEELADLKSAFKSLSFPPEGFFLRLDECSPKDGVRGIAPLKSAEQIILRLTTSHRATNAMIRQRDKNGGFVELVFLPYNGKMDTAKEFRVFCAPPDGRITGVSQYKWHKPSFLTRKAPGEISRIVDTIMQDILRIHKEIMAEVGSDRGGAMDKLLLEQGFTFDVMFDEISRRCALIELNSFGARSGCGSCLFHWLRDMEVLHGKQLQRKRGGDPGMGDVEFRISINESLEGLHHSC</sequence>
<dbReference type="Proteomes" id="UP000664132">
    <property type="component" value="Unassembled WGS sequence"/>
</dbReference>
<evidence type="ECO:0000313" key="1">
    <source>
        <dbReference type="EMBL" id="KAG4414165.1"/>
    </source>
</evidence>
<evidence type="ECO:0000313" key="2">
    <source>
        <dbReference type="Proteomes" id="UP000664132"/>
    </source>
</evidence>
<dbReference type="AlphaFoldDB" id="A0A8H7T3S0"/>
<dbReference type="Pfam" id="PF07065">
    <property type="entry name" value="D123"/>
    <property type="match status" value="1"/>
</dbReference>
<dbReference type="EMBL" id="JAFJYH010000278">
    <property type="protein sequence ID" value="KAG4414165.1"/>
    <property type="molecule type" value="Genomic_DNA"/>
</dbReference>
<keyword evidence="2" id="KW-1185">Reference proteome</keyword>
<accession>A0A8H7T3S0</accession>